<reference evidence="2 3" key="1">
    <citation type="submission" date="2020-06" db="EMBL/GenBank/DDBJ databases">
        <title>Genome sequence of Rhizobium sp strain ADMK78.</title>
        <authorList>
            <person name="Rahi P."/>
        </authorList>
    </citation>
    <scope>NUCLEOTIDE SEQUENCE [LARGE SCALE GENOMIC DNA]</scope>
    <source>
        <strain evidence="2 3">ADMK78</strain>
    </source>
</reference>
<dbReference type="Proteomes" id="UP000308530">
    <property type="component" value="Chromosome"/>
</dbReference>
<dbReference type="Pfam" id="PF04273">
    <property type="entry name" value="BLH_phosphatase"/>
    <property type="match status" value="1"/>
</dbReference>
<dbReference type="RefSeq" id="WP_138285551.1">
    <property type="nucleotide sequence ID" value="NZ_CP058350.1"/>
</dbReference>
<name>A0ABX6QLG2_9HYPH</name>
<feature type="domain" description="Beta-lactamase hydrolase-like protein phosphatase-like" evidence="1">
    <location>
        <begin position="4"/>
        <end position="109"/>
    </location>
</feature>
<dbReference type="Gene3D" id="3.90.190.10">
    <property type="entry name" value="Protein tyrosine phosphatase superfamily"/>
    <property type="match status" value="1"/>
</dbReference>
<dbReference type="InterPro" id="IPR029021">
    <property type="entry name" value="Prot-tyrosine_phosphatase-like"/>
</dbReference>
<gene>
    <name evidence="2" type="ORF">FE840_007025</name>
</gene>
<dbReference type="InterPro" id="IPR005939">
    <property type="entry name" value="BLH_phosphatase-like"/>
</dbReference>
<evidence type="ECO:0000259" key="1">
    <source>
        <dbReference type="Pfam" id="PF04273"/>
    </source>
</evidence>
<accession>A0ABX6QLG2</accession>
<dbReference type="NCBIfam" id="TIGR01244">
    <property type="entry name" value="TIGR01244 family sulfur transferase"/>
    <property type="match status" value="1"/>
</dbReference>
<evidence type="ECO:0000313" key="3">
    <source>
        <dbReference type="Proteomes" id="UP000308530"/>
    </source>
</evidence>
<keyword evidence="3" id="KW-1185">Reference proteome</keyword>
<evidence type="ECO:0000313" key="2">
    <source>
        <dbReference type="EMBL" id="QLF69312.1"/>
    </source>
</evidence>
<protein>
    <submittedName>
        <fullName evidence="2">TIGR01244 family phosphatase</fullName>
    </submittedName>
</protein>
<dbReference type="SUPFAM" id="SSF52799">
    <property type="entry name" value="(Phosphotyrosine protein) phosphatases II"/>
    <property type="match status" value="1"/>
</dbReference>
<dbReference type="EMBL" id="CP058350">
    <property type="protein sequence ID" value="QLF69312.1"/>
    <property type="molecule type" value="Genomic_DNA"/>
</dbReference>
<organism evidence="2 3">
    <name type="scientific">Peteryoungia desertarenae</name>
    <dbReference type="NCBI Taxonomy" id="1813451"/>
    <lineage>
        <taxon>Bacteria</taxon>
        <taxon>Pseudomonadati</taxon>
        <taxon>Pseudomonadota</taxon>
        <taxon>Alphaproteobacteria</taxon>
        <taxon>Hyphomicrobiales</taxon>
        <taxon>Rhizobiaceae</taxon>
        <taxon>Peteryoungia</taxon>
    </lineage>
</organism>
<proteinExistence type="predicted"/>
<sequence>MRTRPLTARYHVTGQLQPKDMQAAAAEGYQVVLCMRPDGEGWGQPKFAAIAEAAKASGIEAHYLPVGGNAVPMEQAAKLKAILRETEGKVLAYCASGARSSGLYQMAQSMPG</sequence>